<keyword evidence="3" id="KW-0326">Glycosidase</keyword>
<evidence type="ECO:0000256" key="2">
    <source>
        <dbReference type="ARBA" id="ARBA00022801"/>
    </source>
</evidence>
<dbReference type="Pfam" id="PF03632">
    <property type="entry name" value="Glyco_hydro_65m"/>
    <property type="match status" value="1"/>
</dbReference>
<dbReference type="GO" id="GO:0047402">
    <property type="term" value="F:protein-glucosylgalactosylhydroxylysine glucosidase activity"/>
    <property type="evidence" value="ECO:0007669"/>
    <property type="project" value="UniProtKB-EC"/>
</dbReference>
<feature type="chain" id="PRO_5029841052" description="Protein-glucosylgalactosylhydroxylysine glucosidase" evidence="9">
    <location>
        <begin position="22"/>
        <end position="727"/>
    </location>
</feature>
<evidence type="ECO:0000256" key="6">
    <source>
        <dbReference type="ARBA" id="ARBA00066430"/>
    </source>
</evidence>
<comment type="function">
    <text evidence="5">Catalyzes the hydrolysis of glucose from the disaccharide unit linked to hydroxylysine residues of collagen and collagen-like proteins.</text>
</comment>
<dbReference type="EnsemblMetazoa" id="CLYHEMT014195.2">
    <property type="protein sequence ID" value="CLYHEMP014195.2"/>
    <property type="gene ID" value="CLYHEMG014195"/>
</dbReference>
<dbReference type="AlphaFoldDB" id="A0A7M5WWI1"/>
<dbReference type="PANTHER" id="PTHR11051:SF8">
    <property type="entry name" value="PROTEIN-GLUCOSYLGALACTOSYLHYDROXYLYSINE GLUCOSIDASE"/>
    <property type="match status" value="1"/>
</dbReference>
<evidence type="ECO:0000256" key="9">
    <source>
        <dbReference type="SAM" id="SignalP"/>
    </source>
</evidence>
<evidence type="ECO:0000313" key="12">
    <source>
        <dbReference type="Proteomes" id="UP000594262"/>
    </source>
</evidence>
<evidence type="ECO:0000256" key="7">
    <source>
        <dbReference type="ARBA" id="ARBA00071505"/>
    </source>
</evidence>
<protein>
    <recommendedName>
        <fullName evidence="7">Protein-glucosylgalactosylhydroxylysine glucosidase</fullName>
        <ecNumber evidence="6">3.2.1.107</ecNumber>
    </recommendedName>
    <alternativeName>
        <fullName evidence="8">Acid trehalase-like protein 1</fullName>
    </alternativeName>
</protein>
<dbReference type="GeneID" id="136816425"/>
<evidence type="ECO:0000256" key="4">
    <source>
        <dbReference type="ARBA" id="ARBA00051415"/>
    </source>
</evidence>
<dbReference type="Proteomes" id="UP000594262">
    <property type="component" value="Unplaced"/>
</dbReference>
<dbReference type="RefSeq" id="XP_066928849.1">
    <property type="nucleotide sequence ID" value="XM_067072748.1"/>
</dbReference>
<dbReference type="SUPFAM" id="SSF48208">
    <property type="entry name" value="Six-hairpin glycosidases"/>
    <property type="match status" value="1"/>
</dbReference>
<dbReference type="Gene3D" id="1.50.10.10">
    <property type="match status" value="1"/>
</dbReference>
<evidence type="ECO:0000313" key="11">
    <source>
        <dbReference type="EnsemblMetazoa" id="CLYHEMP014195.2"/>
    </source>
</evidence>
<keyword evidence="2" id="KW-0378">Hydrolase</keyword>
<dbReference type="PANTHER" id="PTHR11051">
    <property type="entry name" value="GLYCOSYL HYDROLASE-RELATED"/>
    <property type="match status" value="1"/>
</dbReference>
<feature type="domain" description="Glycoside hydrolase family 65 central catalytic" evidence="10">
    <location>
        <begin position="339"/>
        <end position="539"/>
    </location>
</feature>
<dbReference type="InterPro" id="IPR005195">
    <property type="entry name" value="Glyco_hydro_65_M"/>
</dbReference>
<keyword evidence="12" id="KW-1185">Reference proteome</keyword>
<comment type="similarity">
    <text evidence="1">Belongs to the glycosyl hydrolase 65 family.</text>
</comment>
<evidence type="ECO:0000259" key="10">
    <source>
        <dbReference type="Pfam" id="PF03632"/>
    </source>
</evidence>
<dbReference type="EC" id="3.2.1.107" evidence="6"/>
<evidence type="ECO:0000256" key="8">
    <source>
        <dbReference type="ARBA" id="ARBA00079982"/>
    </source>
</evidence>
<accession>A0A7M5WWI1</accession>
<sequence length="727" mass="83460">MALLSMFYIVIALGLVPLTAGQHCSESFESTPTCIVTDSLPRTEKGELNFRSMPSVGNGYLGTVVMSDEVHVSGVFNGRANVIPDTPNDRLKGTKRHRSKLDSDWYYDHTHRARVPSTVAIEYRLKETNEQNQLYFLDTERGYFAQTIDTPSYTLHQKTYAHRLLKNILITEIETNVKTTDTLNFTVLSNIGNKSRDINFQSVSSNEEWTSWFGYINQTETETSQNVSVAVVFTNIPTFKLMDYGLRRDLYITAIATSLDSQDPIRAALSYYEQAKQLGDTMELFPSHVETWSKLWDEGNITIENDLYLSQTVFTSFYNILSSVREDWTLGLSPGSLPMGYEYLGHSFWDQDIWMFPPVMIFHPKIGRSLLEYRYQRLPAAMEIAKKYKFKGAMFPWESALSGFEVCPQEVYGRNEIHITGDIAFAINQYYSVTGDLDWIRNYGFPIIYQSAVFWESRVTFEKESGTYWINDVMPPDEYHYPVNNSVYTNVIAQINFRLAIKFADLLDIKIPSHWEDIAASIYIPFDEKLQYHPEYDGFDITDPKSVVKQADTILINFPLMYPMDKDTRKNDLFLYGKITDSNGPAMTHSMFSIGWNEIGEKQNADQAFQKNYENIQPPFHVWSEIRKGDGAANFITAAGGYLQSIIFGYAGLRLRDDGLHFDMQPLPGNKPYCLNGIKYRNDSLQFCWLRIGQCSVRNSSISDNEFLTRIFLKKNDSNCIGKIVNH</sequence>
<name>A0A7M5WWI1_9CNID</name>
<evidence type="ECO:0000256" key="5">
    <source>
        <dbReference type="ARBA" id="ARBA00053339"/>
    </source>
</evidence>
<reference evidence="11" key="1">
    <citation type="submission" date="2021-01" db="UniProtKB">
        <authorList>
            <consortium name="EnsemblMetazoa"/>
        </authorList>
    </citation>
    <scope>IDENTIFICATION</scope>
</reference>
<keyword evidence="9" id="KW-0732">Signal</keyword>
<dbReference type="InterPro" id="IPR012341">
    <property type="entry name" value="6hp_glycosidase-like_sf"/>
</dbReference>
<proteinExistence type="inferred from homology"/>
<evidence type="ECO:0000256" key="1">
    <source>
        <dbReference type="ARBA" id="ARBA00006768"/>
    </source>
</evidence>
<evidence type="ECO:0000256" key="3">
    <source>
        <dbReference type="ARBA" id="ARBA00023295"/>
    </source>
</evidence>
<dbReference type="FunFam" id="1.50.10.10:FF:000023">
    <property type="entry name" value="Protein-glucosylgalactosylhydroxylysine glucosidase"/>
    <property type="match status" value="1"/>
</dbReference>
<dbReference type="InterPro" id="IPR008928">
    <property type="entry name" value="6-hairpin_glycosidase_sf"/>
</dbReference>
<organism evidence="11 12">
    <name type="scientific">Clytia hemisphaerica</name>
    <dbReference type="NCBI Taxonomy" id="252671"/>
    <lineage>
        <taxon>Eukaryota</taxon>
        <taxon>Metazoa</taxon>
        <taxon>Cnidaria</taxon>
        <taxon>Hydrozoa</taxon>
        <taxon>Hydroidolina</taxon>
        <taxon>Leptothecata</taxon>
        <taxon>Obeliida</taxon>
        <taxon>Clytiidae</taxon>
        <taxon>Clytia</taxon>
    </lineage>
</organism>
<dbReference type="OrthoDB" id="200349at2759"/>
<comment type="catalytic activity">
    <reaction evidence="4">
        <text>(5R)-5-O-[alpha-D-glucosyl-(1-&gt;2)-beta-D-galactosyl]-5-hydroxy-L-lysyl-[collagen] + H2O = (5R)-5-O-(beta-D-galactosyl)-5-hydroxy-L-lysyl-[collagen] + D-glucose</text>
        <dbReference type="Rhea" id="RHEA:11068"/>
        <dbReference type="Rhea" id="RHEA-COMP:12753"/>
        <dbReference type="Rhea" id="RHEA-COMP:12754"/>
        <dbReference type="ChEBI" id="CHEBI:4167"/>
        <dbReference type="ChEBI" id="CHEBI:15377"/>
        <dbReference type="ChEBI" id="CHEBI:133443"/>
        <dbReference type="ChEBI" id="CHEBI:133452"/>
        <dbReference type="EC" id="3.2.1.107"/>
    </reaction>
</comment>
<feature type="signal peptide" evidence="9">
    <location>
        <begin position="1"/>
        <end position="21"/>
    </location>
</feature>
<dbReference type="GO" id="GO:0005975">
    <property type="term" value="P:carbohydrate metabolic process"/>
    <property type="evidence" value="ECO:0007669"/>
    <property type="project" value="InterPro"/>
</dbReference>